<evidence type="ECO:0000313" key="8">
    <source>
        <dbReference type="EMBL" id="GGZ37347.1"/>
    </source>
</evidence>
<dbReference type="SUPFAM" id="SSF53335">
    <property type="entry name" value="S-adenosyl-L-methionine-dependent methyltransferases"/>
    <property type="match status" value="1"/>
</dbReference>
<dbReference type="EMBL" id="BMVW01000020">
    <property type="protein sequence ID" value="GGZ37347.1"/>
    <property type="molecule type" value="Genomic_DNA"/>
</dbReference>
<proteinExistence type="predicted"/>
<name>A0A918UVI0_9ACTN</name>
<dbReference type="AlphaFoldDB" id="A0A918UVI0"/>
<keyword evidence="2" id="KW-0489">Methyltransferase</keyword>
<evidence type="ECO:0000259" key="7">
    <source>
        <dbReference type="Pfam" id="PF02384"/>
    </source>
</evidence>
<dbReference type="GO" id="GO:0003677">
    <property type="term" value="F:DNA binding"/>
    <property type="evidence" value="ECO:0007669"/>
    <property type="project" value="InterPro"/>
</dbReference>
<gene>
    <name evidence="8" type="ORF">GCM10010365_67570</name>
</gene>
<keyword evidence="4" id="KW-0949">S-adenosyl-L-methionine</keyword>
<evidence type="ECO:0000256" key="4">
    <source>
        <dbReference type="ARBA" id="ARBA00022691"/>
    </source>
</evidence>
<protein>
    <recommendedName>
        <fullName evidence="1">site-specific DNA-methyltransferase (adenine-specific)</fullName>
        <ecNumber evidence="1">2.1.1.72</ecNumber>
    </recommendedName>
</protein>
<evidence type="ECO:0000256" key="1">
    <source>
        <dbReference type="ARBA" id="ARBA00011900"/>
    </source>
</evidence>
<feature type="domain" description="DNA methylase adenine-specific" evidence="7">
    <location>
        <begin position="83"/>
        <end position="190"/>
    </location>
</feature>
<dbReference type="RefSeq" id="WP_189865974.1">
    <property type="nucleotide sequence ID" value="NZ_BMVW01000020.1"/>
</dbReference>
<dbReference type="GO" id="GO:0008170">
    <property type="term" value="F:N-methyltransferase activity"/>
    <property type="evidence" value="ECO:0007669"/>
    <property type="project" value="InterPro"/>
</dbReference>
<keyword evidence="5" id="KW-0680">Restriction system</keyword>
<reference evidence="8" key="2">
    <citation type="submission" date="2020-09" db="EMBL/GenBank/DDBJ databases">
        <authorList>
            <person name="Sun Q."/>
            <person name="Ohkuma M."/>
        </authorList>
    </citation>
    <scope>NUCLEOTIDE SEQUENCE</scope>
    <source>
        <strain evidence="8">JCM 4815</strain>
    </source>
</reference>
<dbReference type="InterPro" id="IPR051537">
    <property type="entry name" value="DNA_Adenine_Mtase"/>
</dbReference>
<reference evidence="8" key="1">
    <citation type="journal article" date="2014" name="Int. J. Syst. Evol. Microbiol.">
        <title>Complete genome sequence of Corynebacterium casei LMG S-19264T (=DSM 44701T), isolated from a smear-ripened cheese.</title>
        <authorList>
            <consortium name="US DOE Joint Genome Institute (JGI-PGF)"/>
            <person name="Walter F."/>
            <person name="Albersmeier A."/>
            <person name="Kalinowski J."/>
            <person name="Ruckert C."/>
        </authorList>
    </citation>
    <scope>NUCLEOTIDE SEQUENCE</scope>
    <source>
        <strain evidence="8">JCM 4815</strain>
    </source>
</reference>
<evidence type="ECO:0000313" key="9">
    <source>
        <dbReference type="Proteomes" id="UP000622166"/>
    </source>
</evidence>
<dbReference type="Pfam" id="PF02384">
    <property type="entry name" value="N6_Mtase"/>
    <property type="match status" value="1"/>
</dbReference>
<dbReference type="PANTHER" id="PTHR42933">
    <property type="entry name" value="SLR6095 PROTEIN"/>
    <property type="match status" value="1"/>
</dbReference>
<evidence type="ECO:0000256" key="2">
    <source>
        <dbReference type="ARBA" id="ARBA00022603"/>
    </source>
</evidence>
<dbReference type="EC" id="2.1.1.72" evidence="1"/>
<sequence length="195" mass="21318">MLRRASGHPFFNAGRYTLDAVVADPSNAERLLREYVHDYSKNVRDVLQRFEFDRTIERLHRAGLLCGVVSRFLSLNLGTTLSAHVMRSVFEQLVRRSAEQAGGTGTDGHVTPRDVGRLMSALLVWPDQHELAQPGVVRTVHDPACGTGGLLDEVAGRIESMNAEAHVSLHGQEINAETWAVAGSSMLITDFGSLG</sequence>
<evidence type="ECO:0000256" key="5">
    <source>
        <dbReference type="ARBA" id="ARBA00022747"/>
    </source>
</evidence>
<dbReference type="GO" id="GO:0009007">
    <property type="term" value="F:site-specific DNA-methyltransferase (adenine-specific) activity"/>
    <property type="evidence" value="ECO:0007669"/>
    <property type="project" value="UniProtKB-EC"/>
</dbReference>
<accession>A0A918UVI0</accession>
<dbReference type="Proteomes" id="UP000622166">
    <property type="component" value="Unassembled WGS sequence"/>
</dbReference>
<organism evidence="8 9">
    <name type="scientific">Streptomyces poonensis</name>
    <dbReference type="NCBI Taxonomy" id="68255"/>
    <lineage>
        <taxon>Bacteria</taxon>
        <taxon>Bacillati</taxon>
        <taxon>Actinomycetota</taxon>
        <taxon>Actinomycetes</taxon>
        <taxon>Kitasatosporales</taxon>
        <taxon>Streptomycetaceae</taxon>
        <taxon>Streptomyces</taxon>
    </lineage>
</organism>
<evidence type="ECO:0000256" key="3">
    <source>
        <dbReference type="ARBA" id="ARBA00022679"/>
    </source>
</evidence>
<evidence type="ECO:0000256" key="6">
    <source>
        <dbReference type="ARBA" id="ARBA00047942"/>
    </source>
</evidence>
<dbReference type="PANTHER" id="PTHR42933:SF3">
    <property type="entry name" value="TYPE I RESTRICTION ENZYME MJAVIII METHYLASE SUBUNIT"/>
    <property type="match status" value="1"/>
</dbReference>
<comment type="catalytic activity">
    <reaction evidence="6">
        <text>a 2'-deoxyadenosine in DNA + S-adenosyl-L-methionine = an N(6)-methyl-2'-deoxyadenosine in DNA + S-adenosyl-L-homocysteine + H(+)</text>
        <dbReference type="Rhea" id="RHEA:15197"/>
        <dbReference type="Rhea" id="RHEA-COMP:12418"/>
        <dbReference type="Rhea" id="RHEA-COMP:12419"/>
        <dbReference type="ChEBI" id="CHEBI:15378"/>
        <dbReference type="ChEBI" id="CHEBI:57856"/>
        <dbReference type="ChEBI" id="CHEBI:59789"/>
        <dbReference type="ChEBI" id="CHEBI:90615"/>
        <dbReference type="ChEBI" id="CHEBI:90616"/>
        <dbReference type="EC" id="2.1.1.72"/>
    </reaction>
</comment>
<dbReference type="InterPro" id="IPR003356">
    <property type="entry name" value="DNA_methylase_A-5"/>
</dbReference>
<dbReference type="GO" id="GO:0032259">
    <property type="term" value="P:methylation"/>
    <property type="evidence" value="ECO:0007669"/>
    <property type="project" value="UniProtKB-KW"/>
</dbReference>
<dbReference type="GO" id="GO:0009307">
    <property type="term" value="P:DNA restriction-modification system"/>
    <property type="evidence" value="ECO:0007669"/>
    <property type="project" value="UniProtKB-KW"/>
</dbReference>
<keyword evidence="9" id="KW-1185">Reference proteome</keyword>
<comment type="caution">
    <text evidence="8">The sequence shown here is derived from an EMBL/GenBank/DDBJ whole genome shotgun (WGS) entry which is preliminary data.</text>
</comment>
<dbReference type="Gene3D" id="3.40.50.150">
    <property type="entry name" value="Vaccinia Virus protein VP39"/>
    <property type="match status" value="1"/>
</dbReference>
<dbReference type="InterPro" id="IPR029063">
    <property type="entry name" value="SAM-dependent_MTases_sf"/>
</dbReference>
<keyword evidence="3" id="KW-0808">Transferase</keyword>